<reference evidence="1" key="1">
    <citation type="journal article" date="2023" name="G3 (Bethesda)">
        <title>A reference genome for the long-term kleptoplast-retaining sea slug Elysia crispata morphotype clarki.</title>
        <authorList>
            <person name="Eastman K.E."/>
            <person name="Pendleton A.L."/>
            <person name="Shaikh M.A."/>
            <person name="Suttiyut T."/>
            <person name="Ogas R."/>
            <person name="Tomko P."/>
            <person name="Gavelis G."/>
            <person name="Widhalm J.R."/>
            <person name="Wisecaver J.H."/>
        </authorList>
    </citation>
    <scope>NUCLEOTIDE SEQUENCE</scope>
    <source>
        <strain evidence="1">ECLA1</strain>
    </source>
</reference>
<gene>
    <name evidence="1" type="ORF">RRG08_037624</name>
</gene>
<accession>A0AAE1CZ08</accession>
<evidence type="ECO:0000313" key="2">
    <source>
        <dbReference type="Proteomes" id="UP001283361"/>
    </source>
</evidence>
<protein>
    <submittedName>
        <fullName evidence="1">Uncharacterized protein</fullName>
    </submittedName>
</protein>
<dbReference type="Proteomes" id="UP001283361">
    <property type="component" value="Unassembled WGS sequence"/>
</dbReference>
<keyword evidence="2" id="KW-1185">Reference proteome</keyword>
<dbReference type="EMBL" id="JAWDGP010006239">
    <property type="protein sequence ID" value="KAK3745008.1"/>
    <property type="molecule type" value="Genomic_DNA"/>
</dbReference>
<dbReference type="AlphaFoldDB" id="A0AAE1CZ08"/>
<evidence type="ECO:0000313" key="1">
    <source>
        <dbReference type="EMBL" id="KAK3745008.1"/>
    </source>
</evidence>
<sequence>MKSLIKNKIQGKNGLGWVTMAQGLVFGWENDWKDRKNLISNNPAEVALNGPRCRFRVSPSYSVPDSNLAFQQLSTGLKAKYAMLLYFSLSRSSGGVLTVFKCLVEQVEDA</sequence>
<organism evidence="1 2">
    <name type="scientific">Elysia crispata</name>
    <name type="common">lettuce slug</name>
    <dbReference type="NCBI Taxonomy" id="231223"/>
    <lineage>
        <taxon>Eukaryota</taxon>
        <taxon>Metazoa</taxon>
        <taxon>Spiralia</taxon>
        <taxon>Lophotrochozoa</taxon>
        <taxon>Mollusca</taxon>
        <taxon>Gastropoda</taxon>
        <taxon>Heterobranchia</taxon>
        <taxon>Euthyneura</taxon>
        <taxon>Panpulmonata</taxon>
        <taxon>Sacoglossa</taxon>
        <taxon>Placobranchoidea</taxon>
        <taxon>Plakobranchidae</taxon>
        <taxon>Elysia</taxon>
    </lineage>
</organism>
<proteinExistence type="predicted"/>
<name>A0AAE1CZ08_9GAST</name>
<comment type="caution">
    <text evidence="1">The sequence shown here is derived from an EMBL/GenBank/DDBJ whole genome shotgun (WGS) entry which is preliminary data.</text>
</comment>